<name>Q215Z2_RHOPB</name>
<protein>
    <submittedName>
        <fullName evidence="2">Uncharacterized protein</fullName>
    </submittedName>
</protein>
<feature type="region of interest" description="Disordered" evidence="1">
    <location>
        <begin position="1"/>
        <end position="24"/>
    </location>
</feature>
<dbReference type="AlphaFoldDB" id="Q215Z2"/>
<proteinExistence type="predicted"/>
<gene>
    <name evidence="2" type="ordered locus">RPC_2240</name>
</gene>
<accession>Q215Z2</accession>
<dbReference type="STRING" id="316056.RPC_2240"/>
<dbReference type="OrthoDB" id="8456023at2"/>
<dbReference type="HOGENOM" id="CLU_193824_1_0_5"/>
<dbReference type="eggNOG" id="ENOG50316B4">
    <property type="taxonomic scope" value="Bacteria"/>
</dbReference>
<reference evidence="2" key="1">
    <citation type="submission" date="2006-03" db="EMBL/GenBank/DDBJ databases">
        <title>Complete sequence of Rhodopseudomonas palustris BisB18.</title>
        <authorList>
            <consortium name="US DOE Joint Genome Institute"/>
            <person name="Copeland A."/>
            <person name="Lucas S."/>
            <person name="Lapidus A."/>
            <person name="Barry K."/>
            <person name="Detter J.C."/>
            <person name="Glavina del Rio T."/>
            <person name="Hammon N."/>
            <person name="Israni S."/>
            <person name="Dalin E."/>
            <person name="Tice H."/>
            <person name="Pitluck S."/>
            <person name="Chain P."/>
            <person name="Malfatti S."/>
            <person name="Shin M."/>
            <person name="Vergez L."/>
            <person name="Schmutz J."/>
            <person name="Larimer F."/>
            <person name="Land M."/>
            <person name="Hauser L."/>
            <person name="Pelletier D.A."/>
            <person name="Kyrpides N."/>
            <person name="Anderson I."/>
            <person name="Oda Y."/>
            <person name="Harwood C.S."/>
            <person name="Richardson P."/>
        </authorList>
    </citation>
    <scope>NUCLEOTIDE SEQUENCE [LARGE SCALE GENOMIC DNA]</scope>
    <source>
        <strain evidence="2">BisB18</strain>
    </source>
</reference>
<dbReference type="RefSeq" id="WP_011472693.1">
    <property type="nucleotide sequence ID" value="NC_007925.1"/>
</dbReference>
<evidence type="ECO:0000313" key="2">
    <source>
        <dbReference type="EMBL" id="ABD87794.1"/>
    </source>
</evidence>
<dbReference type="KEGG" id="rpc:RPC_2240"/>
<organism evidence="2">
    <name type="scientific">Rhodopseudomonas palustris (strain BisB18)</name>
    <dbReference type="NCBI Taxonomy" id="316056"/>
    <lineage>
        <taxon>Bacteria</taxon>
        <taxon>Pseudomonadati</taxon>
        <taxon>Pseudomonadota</taxon>
        <taxon>Alphaproteobacteria</taxon>
        <taxon>Hyphomicrobiales</taxon>
        <taxon>Nitrobacteraceae</taxon>
        <taxon>Rhodopseudomonas</taxon>
    </lineage>
</organism>
<sequence>MGSSGGSDGLPSPPRSGDGGPDEAAHYLATTVAELARLARRHRLDMLGYLLEMAHLEATELVRQRRRHNGNEPRR</sequence>
<dbReference type="EMBL" id="CP000301">
    <property type="protein sequence ID" value="ABD87794.1"/>
    <property type="molecule type" value="Genomic_DNA"/>
</dbReference>
<evidence type="ECO:0000256" key="1">
    <source>
        <dbReference type="SAM" id="MobiDB-lite"/>
    </source>
</evidence>